<dbReference type="EMBL" id="HBIZ01029040">
    <property type="protein sequence ID" value="CAE0765852.1"/>
    <property type="molecule type" value="Transcribed_RNA"/>
</dbReference>
<evidence type="ECO:0000313" key="3">
    <source>
        <dbReference type="EMBL" id="CAE0765852.1"/>
    </source>
</evidence>
<proteinExistence type="predicted"/>
<feature type="compositionally biased region" description="Polar residues" evidence="1">
    <location>
        <begin position="519"/>
        <end position="547"/>
    </location>
</feature>
<organism evidence="3">
    <name type="scientific">Chrysotila carterae</name>
    <name type="common">Marine alga</name>
    <name type="synonym">Syracosphaera carterae</name>
    <dbReference type="NCBI Taxonomy" id="13221"/>
    <lineage>
        <taxon>Eukaryota</taxon>
        <taxon>Haptista</taxon>
        <taxon>Haptophyta</taxon>
        <taxon>Prymnesiophyceae</taxon>
        <taxon>Isochrysidales</taxon>
        <taxon>Isochrysidaceae</taxon>
        <taxon>Chrysotila</taxon>
    </lineage>
</organism>
<feature type="transmembrane region" description="Helical" evidence="2">
    <location>
        <begin position="176"/>
        <end position="196"/>
    </location>
</feature>
<feature type="transmembrane region" description="Helical" evidence="2">
    <location>
        <begin position="284"/>
        <end position="302"/>
    </location>
</feature>
<reference evidence="3" key="1">
    <citation type="submission" date="2021-01" db="EMBL/GenBank/DDBJ databases">
        <authorList>
            <person name="Corre E."/>
            <person name="Pelletier E."/>
            <person name="Niang G."/>
            <person name="Scheremetjew M."/>
            <person name="Finn R."/>
            <person name="Kale V."/>
            <person name="Holt S."/>
            <person name="Cochrane G."/>
            <person name="Meng A."/>
            <person name="Brown T."/>
            <person name="Cohen L."/>
        </authorList>
    </citation>
    <scope>NUCLEOTIDE SEQUENCE</scope>
    <source>
        <strain evidence="3">CCMP645</strain>
    </source>
</reference>
<accession>A0A7S4BH73</accession>
<evidence type="ECO:0000256" key="2">
    <source>
        <dbReference type="SAM" id="Phobius"/>
    </source>
</evidence>
<name>A0A7S4BH73_CHRCT</name>
<feature type="transmembrane region" description="Helical" evidence="2">
    <location>
        <begin position="259"/>
        <end position="278"/>
    </location>
</feature>
<gene>
    <name evidence="3" type="ORF">PCAR00345_LOCUS18464</name>
</gene>
<evidence type="ECO:0000256" key="1">
    <source>
        <dbReference type="SAM" id="MobiDB-lite"/>
    </source>
</evidence>
<keyword evidence="2" id="KW-0812">Transmembrane</keyword>
<feature type="region of interest" description="Disordered" evidence="1">
    <location>
        <begin position="504"/>
        <end position="547"/>
    </location>
</feature>
<feature type="transmembrane region" description="Helical" evidence="2">
    <location>
        <begin position="314"/>
        <end position="338"/>
    </location>
</feature>
<keyword evidence="2" id="KW-0472">Membrane</keyword>
<feature type="transmembrane region" description="Helical" evidence="2">
    <location>
        <begin position="97"/>
        <end position="124"/>
    </location>
</feature>
<keyword evidence="2" id="KW-1133">Transmembrane helix</keyword>
<evidence type="ECO:0008006" key="4">
    <source>
        <dbReference type="Google" id="ProtNLM"/>
    </source>
</evidence>
<sequence>MLVASMAAAAAMEEVRAMWAGLPTNPVRQFQLLYCLYLSVAMLRNMHMHARFYDWFSSSGLTLAKKRGLGAHPSKVYKLVTPPMLTPRQLRVTGASLTACLLLSCTPLAPRVFLFIAFLLYFLYFPQLFAETTLSGHSTILIPSVLFLLSCSPSLDHEVGLWRSASSVWPLQLIRLYIASGYFSSGMCKLLCGIRFRRFWGRGSTLQYYIFEGMWSRPASPLTRRAQHALVASPALATLFACGALVFETGFVLAPFSDSAALVFGLNGLAFHCGILAFQGLDFVSWWMPALFAFIVPINAPWHELLLAGWREETPWFLPAAIYTALQVLAAATLYDLWLDDVLPFSCCPMFMPPRNPFDTLPKWWTMADAPISGRTRDAGAMEPLYWSPASCVFEMPVEEAALLPQKVVWFGSSTGTPAEVTKFIAPACRNKPFMLFANFELSAELKQLLHRVVEEANSGELDFAWDVNKMRQLLALQQECLDAFQSCVSALRAKERANERANAVAERLAASPTKYDTKQQPAIKSKATTSGHSQSKGQNGHSLKRE</sequence>
<protein>
    <recommendedName>
        <fullName evidence="4">HTTM domain-containing protein</fullName>
    </recommendedName>
</protein>
<dbReference type="AlphaFoldDB" id="A0A7S4BH73"/>
<feature type="transmembrane region" description="Helical" evidence="2">
    <location>
        <begin position="226"/>
        <end position="247"/>
    </location>
</feature>